<sequence length="792" mass="91877">MSINVIPVLNPHQKMEGIQNVRPQEILKILEKAKNLPIKQEGDFVKLQNYQFQVDEFEEMEDPLKNNKKNKKQSKNDLKKESQKESQDSKDKQQLDQNNDIDLKKQPKPKAKQIKQQPKIQQEQKEEILDDQENQDIQDNNNEEEQLQEQQQNDEEENQQKESEVDLNDMQKQLNEYEEENNNQLSKSQQQSEAQENSQIQQSQISQKSSNQKKKKFQSGYAAMMDDLLNESEVSINDEQQQSKKEKSQEKQMISSQIDAKKEQEYLKIIKQYQQKIKQLNEAIEQQKQPVLSEIIEDQIEDIQEQLDKTEESISNKKHLYPGMAGIGISLYDEFRLPQIVEDQVQHRLKELGVQDRNNQQDEYNEQRIKDLEEQHQAEINKIKQNYEEQMQQMKLEIELQQQKILEAEKIGYAESEISRVIDKDEIEKLRKDPLFSVMSSNLQQSVDSNVSELMKDESIYLKYRDVLKKYQPQENHLDNCMEIINSKFHDLITLKEAQEFNQLNTDSNISLSKVMGIGDAINLIEQNQNINSDIDSIISPSEQIRFKKDPKFQEPSLPDSSIEFSIPENYKLQKMIDSDYSNLNMNINEDGSLFLELQKELEQNYPINESNKFIVYQQIIQDQKQVFDKQVKKLSKLKPTYKSKQYFGESIDSSIGSLANQQIPNDVSSNVSMISKSQSKGSIIGSVISENEKAQLQQQCLSDLSSVQLSKNAIQQLDQVSSGISQLNSIVDSYRIQEQTPSVSSGISKILNDQQLQKEKYSVDSSLNISQGGSSVKSFLLLKKSVISKKY</sequence>
<dbReference type="EMBL" id="CAJJDN010000105">
    <property type="protein sequence ID" value="CAD8114221.1"/>
    <property type="molecule type" value="Genomic_DNA"/>
</dbReference>
<proteinExistence type="predicted"/>
<keyword evidence="4" id="KW-1185">Reference proteome</keyword>
<dbReference type="Proteomes" id="UP000692954">
    <property type="component" value="Unassembled WGS sequence"/>
</dbReference>
<protein>
    <submittedName>
        <fullName evidence="3">Uncharacterized protein</fullName>
    </submittedName>
</protein>
<feature type="compositionally biased region" description="Acidic residues" evidence="2">
    <location>
        <begin position="128"/>
        <end position="157"/>
    </location>
</feature>
<keyword evidence="1" id="KW-0175">Coiled coil</keyword>
<accession>A0A8S1QGQ9</accession>
<evidence type="ECO:0000313" key="3">
    <source>
        <dbReference type="EMBL" id="CAD8114221.1"/>
    </source>
</evidence>
<organism evidence="3 4">
    <name type="scientific">Paramecium sonneborni</name>
    <dbReference type="NCBI Taxonomy" id="65129"/>
    <lineage>
        <taxon>Eukaryota</taxon>
        <taxon>Sar</taxon>
        <taxon>Alveolata</taxon>
        <taxon>Ciliophora</taxon>
        <taxon>Intramacronucleata</taxon>
        <taxon>Oligohymenophorea</taxon>
        <taxon>Peniculida</taxon>
        <taxon>Parameciidae</taxon>
        <taxon>Paramecium</taxon>
    </lineage>
</organism>
<evidence type="ECO:0000256" key="1">
    <source>
        <dbReference type="SAM" id="Coils"/>
    </source>
</evidence>
<feature type="compositionally biased region" description="Basic and acidic residues" evidence="2">
    <location>
        <begin position="241"/>
        <end position="250"/>
    </location>
</feature>
<feature type="compositionally biased region" description="Basic and acidic residues" evidence="2">
    <location>
        <begin position="74"/>
        <end position="94"/>
    </location>
</feature>
<feature type="coiled-coil region" evidence="1">
    <location>
        <begin position="366"/>
        <end position="411"/>
    </location>
</feature>
<reference evidence="3" key="1">
    <citation type="submission" date="2021-01" db="EMBL/GenBank/DDBJ databases">
        <authorList>
            <consortium name="Genoscope - CEA"/>
            <person name="William W."/>
        </authorList>
    </citation>
    <scope>NUCLEOTIDE SEQUENCE</scope>
</reference>
<feature type="coiled-coil region" evidence="1">
    <location>
        <begin position="263"/>
        <end position="320"/>
    </location>
</feature>
<evidence type="ECO:0000313" key="4">
    <source>
        <dbReference type="Proteomes" id="UP000692954"/>
    </source>
</evidence>
<feature type="compositionally biased region" description="Low complexity" evidence="2">
    <location>
        <begin position="182"/>
        <end position="210"/>
    </location>
</feature>
<gene>
    <name evidence="3" type="ORF">PSON_ATCC_30995.1.T1050093</name>
</gene>
<dbReference type="AlphaFoldDB" id="A0A8S1QGQ9"/>
<evidence type="ECO:0000256" key="2">
    <source>
        <dbReference type="SAM" id="MobiDB-lite"/>
    </source>
</evidence>
<name>A0A8S1QGQ9_9CILI</name>
<feature type="region of interest" description="Disordered" evidence="2">
    <location>
        <begin position="58"/>
        <end position="257"/>
    </location>
</feature>
<dbReference type="OrthoDB" id="309416at2759"/>
<comment type="caution">
    <text evidence="3">The sequence shown here is derived from an EMBL/GenBank/DDBJ whole genome shotgun (WGS) entry which is preliminary data.</text>
</comment>